<dbReference type="InParanoid" id="E9EFD4"/>
<feature type="compositionally biased region" description="Polar residues" evidence="1">
    <location>
        <begin position="552"/>
        <end position="569"/>
    </location>
</feature>
<dbReference type="Proteomes" id="UP000002499">
    <property type="component" value="Unassembled WGS sequence"/>
</dbReference>
<evidence type="ECO:0000313" key="2">
    <source>
        <dbReference type="EMBL" id="EFY85387.1"/>
    </source>
</evidence>
<proteinExistence type="predicted"/>
<name>E9EFD4_METAQ</name>
<organism evidence="3">
    <name type="scientific">Metarhizium acridum (strain CQMa 102)</name>
    <dbReference type="NCBI Taxonomy" id="655827"/>
    <lineage>
        <taxon>Eukaryota</taxon>
        <taxon>Fungi</taxon>
        <taxon>Dikarya</taxon>
        <taxon>Ascomycota</taxon>
        <taxon>Pezizomycotina</taxon>
        <taxon>Sordariomycetes</taxon>
        <taxon>Hypocreomycetidae</taxon>
        <taxon>Hypocreales</taxon>
        <taxon>Clavicipitaceae</taxon>
        <taxon>Metarhizium</taxon>
    </lineage>
</organism>
<dbReference type="eggNOG" id="ENOG502SUGA">
    <property type="taxonomic scope" value="Eukaryota"/>
</dbReference>
<feature type="compositionally biased region" description="Polar residues" evidence="1">
    <location>
        <begin position="592"/>
        <end position="613"/>
    </location>
</feature>
<gene>
    <name evidence="2" type="ORF">MAC_08582</name>
</gene>
<evidence type="ECO:0000256" key="1">
    <source>
        <dbReference type="SAM" id="MobiDB-lite"/>
    </source>
</evidence>
<feature type="region of interest" description="Disordered" evidence="1">
    <location>
        <begin position="73"/>
        <end position="102"/>
    </location>
</feature>
<protein>
    <recommendedName>
        <fullName evidence="4">Ankyrin 2,3/unc44</fullName>
    </recommendedName>
</protein>
<feature type="region of interest" description="Disordered" evidence="1">
    <location>
        <begin position="533"/>
        <end position="642"/>
    </location>
</feature>
<sequence>MSDEQLCEYMKKHRQRDGSIELPVDDWTVLSKEERDRLAERLRLIQREIADNPAANSRPLDLDKLDALLRDVASGQDSPSHDRPRSSERVTEPPSESPQEMYKRKEMEAYNNLVNDGGHPLYQINLLESVSKDPNVYFVILKPFWRPPRSDKPSEADYLRPEDVLQRQWHRWQNFRKWQLNNRGINYKDDYDDEAFSAYVEDLKREYREIGWDEQAARIEADPNSLKQPGEWWHAMQTHCNWRRRYQRELECHSFSDYQGAVRARLARHGFTRSFYLAEDPKQQDKLTTWIEYLGFEYWWLDRYTALKERLKLKHDNAWIELKKQGVVKDNETPDFIRRGASALQRQVDEDRAKKAAKDAELEAANVYHQTQQDPNRLNISMKRRVQMLAKARTRLSNARETVDSIVRRNDLLLEFVRGTFDYDNANQDVVNQVNLLEWAVEETPSIKDEQKAGTLGGEAMRKRKVSTEDGCIVETSSKKQKSHASKQSLHGAGCAFDRSRGGICNLREQAIKEEKSRIQRWLFNAAKAQETRVKCPRSRLANQQQSSTSTESPSNWRKSATRSASNSKRPGRKFQQPVTWAQGAISGINPRITSQRSTQGLTSRTRLQQPVTWAQDADSGINPRFTSQRSTQGLKSRTRLS</sequence>
<evidence type="ECO:0000313" key="3">
    <source>
        <dbReference type="Proteomes" id="UP000002499"/>
    </source>
</evidence>
<feature type="compositionally biased region" description="Polar residues" evidence="1">
    <location>
        <begin position="625"/>
        <end position="636"/>
    </location>
</feature>
<keyword evidence="3" id="KW-1185">Reference proteome</keyword>
<dbReference type="HOGENOM" id="CLU_022835_0_0_1"/>
<dbReference type="AlphaFoldDB" id="E9EFD4"/>
<feature type="compositionally biased region" description="Basic and acidic residues" evidence="1">
    <location>
        <begin position="79"/>
        <end position="91"/>
    </location>
</feature>
<reference evidence="2 3" key="1">
    <citation type="journal article" date="2011" name="PLoS Genet.">
        <title>Genome sequencing and comparative transcriptomics of the model entomopathogenic fungi Metarhizium anisopliae and M. acridum.</title>
        <authorList>
            <person name="Gao Q."/>
            <person name="Jin K."/>
            <person name="Ying S.H."/>
            <person name="Zhang Y."/>
            <person name="Xiao G."/>
            <person name="Shang Y."/>
            <person name="Duan Z."/>
            <person name="Hu X."/>
            <person name="Xie X.Q."/>
            <person name="Zhou G."/>
            <person name="Peng G."/>
            <person name="Luo Z."/>
            <person name="Huang W."/>
            <person name="Wang B."/>
            <person name="Fang W."/>
            <person name="Wang S."/>
            <person name="Zhong Y."/>
            <person name="Ma L.J."/>
            <person name="St Leger R.J."/>
            <person name="Zhao G.P."/>
            <person name="Pei Y."/>
            <person name="Feng M.G."/>
            <person name="Xia Y."/>
            <person name="Wang C."/>
        </authorList>
    </citation>
    <scope>NUCLEOTIDE SEQUENCE [LARGE SCALE GENOMIC DNA]</scope>
    <source>
        <strain evidence="2 3">CQMa 102</strain>
    </source>
</reference>
<dbReference type="EMBL" id="GL698579">
    <property type="protein sequence ID" value="EFY85387.1"/>
    <property type="molecule type" value="Genomic_DNA"/>
</dbReference>
<accession>E9EFD4</accession>
<dbReference type="OrthoDB" id="5419928at2759"/>
<dbReference type="OMA" id="RATFDYD"/>
<evidence type="ECO:0008006" key="4">
    <source>
        <dbReference type="Google" id="ProtNLM"/>
    </source>
</evidence>